<dbReference type="RefSeq" id="WP_132744292.1">
    <property type="nucleotide sequence ID" value="NZ_SLXK01000004.1"/>
</dbReference>
<dbReference type="InterPro" id="IPR036388">
    <property type="entry name" value="WH-like_DNA-bd_sf"/>
</dbReference>
<dbReference type="Pfam" id="PF07702">
    <property type="entry name" value="UTRA"/>
    <property type="match status" value="1"/>
</dbReference>
<dbReference type="CDD" id="cd07377">
    <property type="entry name" value="WHTH_GntR"/>
    <property type="match status" value="1"/>
</dbReference>
<dbReference type="SUPFAM" id="SSF64288">
    <property type="entry name" value="Chorismate lyase-like"/>
    <property type="match status" value="1"/>
</dbReference>
<dbReference type="InterPro" id="IPR036390">
    <property type="entry name" value="WH_DNA-bd_sf"/>
</dbReference>
<dbReference type="EMBL" id="SLXK01000004">
    <property type="protein sequence ID" value="TCP30968.1"/>
    <property type="molecule type" value="Genomic_DNA"/>
</dbReference>
<dbReference type="PANTHER" id="PTHR44846:SF1">
    <property type="entry name" value="MANNOSYL-D-GLYCERATE TRANSPORT_METABOLISM SYSTEM REPRESSOR MNGR-RELATED"/>
    <property type="match status" value="1"/>
</dbReference>
<dbReference type="Gene3D" id="1.10.10.10">
    <property type="entry name" value="Winged helix-like DNA-binding domain superfamily/Winged helix DNA-binding domain"/>
    <property type="match status" value="1"/>
</dbReference>
<evidence type="ECO:0000256" key="1">
    <source>
        <dbReference type="ARBA" id="ARBA00023015"/>
    </source>
</evidence>
<feature type="domain" description="HTH gntR-type" evidence="4">
    <location>
        <begin position="7"/>
        <end position="75"/>
    </location>
</feature>
<dbReference type="Proteomes" id="UP000295416">
    <property type="component" value="Unassembled WGS sequence"/>
</dbReference>
<dbReference type="SMART" id="SM00345">
    <property type="entry name" value="HTH_GNTR"/>
    <property type="match status" value="1"/>
</dbReference>
<evidence type="ECO:0000259" key="4">
    <source>
        <dbReference type="PROSITE" id="PS50949"/>
    </source>
</evidence>
<dbReference type="SMART" id="SM00866">
    <property type="entry name" value="UTRA"/>
    <property type="match status" value="1"/>
</dbReference>
<dbReference type="GO" id="GO:0003700">
    <property type="term" value="F:DNA-binding transcription factor activity"/>
    <property type="evidence" value="ECO:0007669"/>
    <property type="project" value="InterPro"/>
</dbReference>
<dbReference type="InterPro" id="IPR011663">
    <property type="entry name" value="UTRA"/>
</dbReference>
<dbReference type="PROSITE" id="PS50949">
    <property type="entry name" value="HTH_GNTR"/>
    <property type="match status" value="1"/>
</dbReference>
<evidence type="ECO:0000256" key="2">
    <source>
        <dbReference type="ARBA" id="ARBA00023125"/>
    </source>
</evidence>
<dbReference type="PRINTS" id="PR00035">
    <property type="entry name" value="HTHGNTR"/>
</dbReference>
<accession>A0A4R2P9F1</accession>
<proteinExistence type="predicted"/>
<keyword evidence="1" id="KW-0805">Transcription regulation</keyword>
<dbReference type="GO" id="GO:0003677">
    <property type="term" value="F:DNA binding"/>
    <property type="evidence" value="ECO:0007669"/>
    <property type="project" value="UniProtKB-KW"/>
</dbReference>
<dbReference type="Pfam" id="PF00392">
    <property type="entry name" value="GntR"/>
    <property type="match status" value="1"/>
</dbReference>
<reference evidence="5 6" key="1">
    <citation type="submission" date="2019-03" db="EMBL/GenBank/DDBJ databases">
        <title>Genomic Encyclopedia of Type Strains, Phase IV (KMG-IV): sequencing the most valuable type-strain genomes for metagenomic binning, comparative biology and taxonomic classification.</title>
        <authorList>
            <person name="Goeker M."/>
        </authorList>
    </citation>
    <scope>NUCLEOTIDE SEQUENCE [LARGE SCALE GENOMIC DNA]</scope>
    <source>
        <strain evidence="5 6">DSM 19377</strain>
    </source>
</reference>
<dbReference type="AlphaFoldDB" id="A0A4R2P9F1"/>
<keyword evidence="3" id="KW-0804">Transcription</keyword>
<dbReference type="InterPro" id="IPR028978">
    <property type="entry name" value="Chorismate_lyase_/UTRA_dom_sf"/>
</dbReference>
<comment type="caution">
    <text evidence="5">The sequence shown here is derived from an EMBL/GenBank/DDBJ whole genome shotgun (WGS) entry which is preliminary data.</text>
</comment>
<dbReference type="InterPro" id="IPR050679">
    <property type="entry name" value="Bact_HTH_transcr_reg"/>
</dbReference>
<name>A0A4R2P9F1_9BACL</name>
<evidence type="ECO:0000313" key="5">
    <source>
        <dbReference type="EMBL" id="TCP30968.1"/>
    </source>
</evidence>
<organism evidence="5 6">
    <name type="scientific">Scopulibacillus darangshiensis</name>
    <dbReference type="NCBI Taxonomy" id="442528"/>
    <lineage>
        <taxon>Bacteria</taxon>
        <taxon>Bacillati</taxon>
        <taxon>Bacillota</taxon>
        <taxon>Bacilli</taxon>
        <taxon>Bacillales</taxon>
        <taxon>Sporolactobacillaceae</taxon>
        <taxon>Scopulibacillus</taxon>
    </lineage>
</organism>
<dbReference type="GO" id="GO:0045892">
    <property type="term" value="P:negative regulation of DNA-templated transcription"/>
    <property type="evidence" value="ECO:0007669"/>
    <property type="project" value="TreeGrafter"/>
</dbReference>
<evidence type="ECO:0000256" key="3">
    <source>
        <dbReference type="ARBA" id="ARBA00023163"/>
    </source>
</evidence>
<evidence type="ECO:0000313" key="6">
    <source>
        <dbReference type="Proteomes" id="UP000295416"/>
    </source>
</evidence>
<dbReference type="Gene3D" id="3.40.1410.10">
    <property type="entry name" value="Chorismate lyase-like"/>
    <property type="match status" value="1"/>
</dbReference>
<keyword evidence="2" id="KW-0238">DNA-binding</keyword>
<sequence>MVTQKGIALYSSLKEKLLNSIKNGTYKEGDQLPTESELSKKYQVSRTTVRLALQQLEIEGFILKKQGKGTFVTKPKIEENLSQGFQSFVEQMTHLGLEPYSKVLELTLIPADETVAEKLQLKEKEPVVKLVRLRYANKEPHSYIISFIPWSIAPGLINEDCSNSLYKVLTEKYKIQIGHDIETLEPILTDEEVSRFLNVTVGSPAFLLDAVIYSTANVPIEYAQDIIRGDRTKFTLKRHYQNNNLL</sequence>
<dbReference type="OrthoDB" id="369138at2"/>
<gene>
    <name evidence="5" type="ORF">EV207_104147</name>
</gene>
<keyword evidence="6" id="KW-1185">Reference proteome</keyword>
<protein>
    <submittedName>
        <fullName evidence="5">GntR family transcriptional regulator</fullName>
    </submittedName>
</protein>
<dbReference type="InterPro" id="IPR000524">
    <property type="entry name" value="Tscrpt_reg_HTH_GntR"/>
</dbReference>
<dbReference type="SUPFAM" id="SSF46785">
    <property type="entry name" value="Winged helix' DNA-binding domain"/>
    <property type="match status" value="1"/>
</dbReference>
<dbReference type="PANTHER" id="PTHR44846">
    <property type="entry name" value="MANNOSYL-D-GLYCERATE TRANSPORT/METABOLISM SYSTEM REPRESSOR MNGR-RELATED"/>
    <property type="match status" value="1"/>
</dbReference>